<reference evidence="1 2" key="1">
    <citation type="journal article" date="2010" name="Science">
        <title>Genomic comparison of the ants Camponotus floridanus and Harpegnathos saltator.</title>
        <authorList>
            <person name="Bonasio R."/>
            <person name="Zhang G."/>
            <person name="Ye C."/>
            <person name="Mutti N.S."/>
            <person name="Fang X."/>
            <person name="Qin N."/>
            <person name="Donahue G."/>
            <person name="Yang P."/>
            <person name="Li Q."/>
            <person name="Li C."/>
            <person name="Zhang P."/>
            <person name="Huang Z."/>
            <person name="Berger S.L."/>
            <person name="Reinberg D."/>
            <person name="Wang J."/>
            <person name="Liebig J."/>
        </authorList>
    </citation>
    <scope>NUCLEOTIDE SEQUENCE [LARGE SCALE GENOMIC DNA]</scope>
    <source>
        <strain evidence="2">C129</strain>
    </source>
</reference>
<gene>
    <name evidence="1" type="ORF">EAG_15986</name>
</gene>
<keyword evidence="2" id="KW-1185">Reference proteome</keyword>
<organism evidence="2">
    <name type="scientific">Camponotus floridanus</name>
    <name type="common">Florida carpenter ant</name>
    <dbReference type="NCBI Taxonomy" id="104421"/>
    <lineage>
        <taxon>Eukaryota</taxon>
        <taxon>Metazoa</taxon>
        <taxon>Ecdysozoa</taxon>
        <taxon>Arthropoda</taxon>
        <taxon>Hexapoda</taxon>
        <taxon>Insecta</taxon>
        <taxon>Pterygota</taxon>
        <taxon>Neoptera</taxon>
        <taxon>Endopterygota</taxon>
        <taxon>Hymenoptera</taxon>
        <taxon>Apocrita</taxon>
        <taxon>Aculeata</taxon>
        <taxon>Formicoidea</taxon>
        <taxon>Formicidae</taxon>
        <taxon>Formicinae</taxon>
        <taxon>Camponotus</taxon>
    </lineage>
</organism>
<dbReference type="InParanoid" id="E2A342"/>
<proteinExistence type="predicted"/>
<accession>E2A342</accession>
<dbReference type="AlphaFoldDB" id="E2A342"/>
<sequence length="141" mass="16354">MENHYPMDSPLRWLSQRAFNERVSTELPAQEVVYHHKIFRSSERKLRGFLRFSSAIGIHDDAMIVSSSPRHQRVCRVLVTEIEASSVKERWSNELSNAKIMSTDIRRSSPSIFAQVCIQDTSRAGDNWLTMRRISFAGDWI</sequence>
<evidence type="ECO:0000313" key="2">
    <source>
        <dbReference type="Proteomes" id="UP000000311"/>
    </source>
</evidence>
<evidence type="ECO:0000313" key="1">
    <source>
        <dbReference type="EMBL" id="EFN72145.1"/>
    </source>
</evidence>
<protein>
    <submittedName>
        <fullName evidence="1">Uncharacterized protein</fullName>
    </submittedName>
</protein>
<dbReference type="Proteomes" id="UP000000311">
    <property type="component" value="Unassembled WGS sequence"/>
</dbReference>
<dbReference type="EMBL" id="GL436272">
    <property type="protein sequence ID" value="EFN72145.1"/>
    <property type="molecule type" value="Genomic_DNA"/>
</dbReference>
<name>E2A342_CAMFO</name>